<dbReference type="Proteomes" id="UP000003803">
    <property type="component" value="Unassembled WGS sequence"/>
</dbReference>
<comment type="caution">
    <text evidence="1">The sequence shown here is derived from an EMBL/GenBank/DDBJ whole genome shotgun (WGS) entry which is preliminary data.</text>
</comment>
<reference evidence="1" key="1">
    <citation type="submission" date="2007-11" db="EMBL/GenBank/DDBJ databases">
        <authorList>
            <person name="Fulton L."/>
            <person name="Clifton S."/>
            <person name="Fulton B."/>
            <person name="Xu J."/>
            <person name="Minx P."/>
            <person name="Pepin K.H."/>
            <person name="Johnson M."/>
            <person name="Thiruvilangam P."/>
            <person name="Bhonagiri V."/>
            <person name="Nash W.E."/>
            <person name="Mardis E.R."/>
            <person name="Wilson R.K."/>
        </authorList>
    </citation>
    <scope>NUCLEOTIDE SEQUENCE [LARGE SCALE GENOMIC DNA]</scope>
    <source>
        <strain evidence="1">DSM 17241</strain>
    </source>
</reference>
<organism evidence="1 2">
    <name type="scientific">Anaerotruncus colihominis DSM 17241</name>
    <dbReference type="NCBI Taxonomy" id="445972"/>
    <lineage>
        <taxon>Bacteria</taxon>
        <taxon>Bacillati</taxon>
        <taxon>Bacillota</taxon>
        <taxon>Clostridia</taxon>
        <taxon>Eubacteriales</taxon>
        <taxon>Oscillospiraceae</taxon>
        <taxon>Anaerotruncus</taxon>
    </lineage>
</organism>
<name>B0PEP0_9FIRM</name>
<protein>
    <submittedName>
        <fullName evidence="1">Uncharacterized protein</fullName>
    </submittedName>
</protein>
<reference evidence="1" key="2">
    <citation type="submission" date="2013-09" db="EMBL/GenBank/DDBJ databases">
        <title>Draft genome sequence of Anaerotruncus colihominis(DSM 17241).</title>
        <authorList>
            <person name="Sudarsanam P."/>
            <person name="Ley R."/>
            <person name="Guruge J."/>
            <person name="Turnbaugh P.J."/>
            <person name="Mahowald M."/>
            <person name="Liep D."/>
            <person name="Gordon J."/>
        </authorList>
    </citation>
    <scope>NUCLEOTIDE SEQUENCE</scope>
    <source>
        <strain evidence="1">DSM 17241</strain>
    </source>
</reference>
<accession>B0PEP0</accession>
<dbReference type="AlphaFoldDB" id="B0PEP0"/>
<keyword evidence="2" id="KW-1185">Reference proteome</keyword>
<gene>
    <name evidence="1" type="ORF">ANACOL_03268</name>
</gene>
<dbReference type="HOGENOM" id="CLU_3195355_0_0_9"/>
<dbReference type="EMBL" id="ABGD02000025">
    <property type="protein sequence ID" value="EDS09823.1"/>
    <property type="molecule type" value="Genomic_DNA"/>
</dbReference>
<evidence type="ECO:0000313" key="1">
    <source>
        <dbReference type="EMBL" id="EDS09823.1"/>
    </source>
</evidence>
<proteinExistence type="predicted"/>
<evidence type="ECO:0000313" key="2">
    <source>
        <dbReference type="Proteomes" id="UP000003803"/>
    </source>
</evidence>
<sequence length="45" mass="5546">MIFCIKHTLFSCFFLLFILYSADFICQYYFPYSQKLIKSKLFLIF</sequence>